<proteinExistence type="predicted"/>
<reference evidence="1 2" key="1">
    <citation type="submission" date="2023-06" db="EMBL/GenBank/DDBJ databases">
        <title>Antibody response to the Sneathia vaginalis cytopathogenic toxin A during pregnancy.</title>
        <authorList>
            <person name="Mccoy Z.T."/>
            <person name="Serrano M.G."/>
            <person name="Spaine K."/>
            <person name="Edwards D.J."/>
            <person name="Buck G.A."/>
            <person name="Jefferson K."/>
        </authorList>
    </citation>
    <scope>NUCLEOTIDE SEQUENCE [LARGE SCALE GENOMIC DNA]</scope>
    <source>
        <strain evidence="1 2">CCUG 42621</strain>
    </source>
</reference>
<dbReference type="RefSeq" id="WP_285153053.1">
    <property type="nucleotide sequence ID" value="NZ_JASSPP010000007.1"/>
</dbReference>
<organism evidence="1 2">
    <name type="scientific">Sneathia sanguinegens</name>
    <dbReference type="NCBI Taxonomy" id="40543"/>
    <lineage>
        <taxon>Bacteria</taxon>
        <taxon>Fusobacteriati</taxon>
        <taxon>Fusobacteriota</taxon>
        <taxon>Fusobacteriia</taxon>
        <taxon>Fusobacteriales</taxon>
        <taxon>Leptotrichiaceae</taxon>
        <taxon>Sneathia</taxon>
    </lineage>
</organism>
<dbReference type="Proteomes" id="UP001225134">
    <property type="component" value="Unassembled WGS sequence"/>
</dbReference>
<protein>
    <submittedName>
        <fullName evidence="1">Uncharacterized protein</fullName>
    </submittedName>
</protein>
<evidence type="ECO:0000313" key="2">
    <source>
        <dbReference type="Proteomes" id="UP001225134"/>
    </source>
</evidence>
<keyword evidence="2" id="KW-1185">Reference proteome</keyword>
<dbReference type="EMBL" id="JASSPP010000007">
    <property type="protein sequence ID" value="MDK9580803.1"/>
    <property type="molecule type" value="Genomic_DNA"/>
</dbReference>
<comment type="caution">
    <text evidence="1">The sequence shown here is derived from an EMBL/GenBank/DDBJ whole genome shotgun (WGS) entry which is preliminary data.</text>
</comment>
<sequence length="64" mass="7608">MEVQENKHKTNGEQLYDANRYAISLMNTIEDDRKYNLKDSSFYDDIEELLNKVINAVLDKLERL</sequence>
<evidence type="ECO:0000313" key="1">
    <source>
        <dbReference type="EMBL" id="MDK9580803.1"/>
    </source>
</evidence>
<gene>
    <name evidence="1" type="ORF">QQA45_04645</name>
</gene>
<name>A0ABT7HJV9_9FUSO</name>
<accession>A0ABT7HJV9</accession>